<dbReference type="Proteomes" id="UP001341840">
    <property type="component" value="Unassembled WGS sequence"/>
</dbReference>
<dbReference type="EMBL" id="JASCZI010181329">
    <property type="protein sequence ID" value="MED6181957.1"/>
    <property type="molecule type" value="Genomic_DNA"/>
</dbReference>
<organism evidence="2 3">
    <name type="scientific">Stylosanthes scabra</name>
    <dbReference type="NCBI Taxonomy" id="79078"/>
    <lineage>
        <taxon>Eukaryota</taxon>
        <taxon>Viridiplantae</taxon>
        <taxon>Streptophyta</taxon>
        <taxon>Embryophyta</taxon>
        <taxon>Tracheophyta</taxon>
        <taxon>Spermatophyta</taxon>
        <taxon>Magnoliopsida</taxon>
        <taxon>eudicotyledons</taxon>
        <taxon>Gunneridae</taxon>
        <taxon>Pentapetalae</taxon>
        <taxon>rosids</taxon>
        <taxon>fabids</taxon>
        <taxon>Fabales</taxon>
        <taxon>Fabaceae</taxon>
        <taxon>Papilionoideae</taxon>
        <taxon>50 kb inversion clade</taxon>
        <taxon>dalbergioids sensu lato</taxon>
        <taxon>Dalbergieae</taxon>
        <taxon>Pterocarpus clade</taxon>
        <taxon>Stylosanthes</taxon>
    </lineage>
</organism>
<feature type="region of interest" description="Disordered" evidence="1">
    <location>
        <begin position="1"/>
        <end position="50"/>
    </location>
</feature>
<reference evidence="2 3" key="1">
    <citation type="journal article" date="2023" name="Plants (Basel)">
        <title>Bridging the Gap: Combining Genomics and Transcriptomics Approaches to Understand Stylosanthes scabra, an Orphan Legume from the Brazilian Caatinga.</title>
        <authorList>
            <person name="Ferreira-Neto J.R.C."/>
            <person name="da Silva M.D."/>
            <person name="Binneck E."/>
            <person name="de Melo N.F."/>
            <person name="da Silva R.H."/>
            <person name="de Melo A.L.T.M."/>
            <person name="Pandolfi V."/>
            <person name="Bustamante F.O."/>
            <person name="Brasileiro-Vidal A.C."/>
            <person name="Benko-Iseppon A.M."/>
        </authorList>
    </citation>
    <scope>NUCLEOTIDE SEQUENCE [LARGE SCALE GENOMIC DNA]</scope>
    <source>
        <tissue evidence="2">Leaves</tissue>
    </source>
</reference>
<proteinExistence type="predicted"/>
<evidence type="ECO:0000256" key="1">
    <source>
        <dbReference type="SAM" id="MobiDB-lite"/>
    </source>
</evidence>
<evidence type="ECO:0000313" key="2">
    <source>
        <dbReference type="EMBL" id="MED6181957.1"/>
    </source>
</evidence>
<comment type="caution">
    <text evidence="2">The sequence shown here is derived from an EMBL/GenBank/DDBJ whole genome shotgun (WGS) entry which is preliminary data.</text>
</comment>
<sequence length="117" mass="12837">MSPNNVGKSIQKEGDVSHKRSTRVEFSMSNGAASQITTKTSKKSAKAIPKNSSTISIIGMGKEGAINIQFCKMLSQRLPSYQALLRTMINGIERGIVENFNSFNNSSLNLLYSRGHR</sequence>
<protein>
    <submittedName>
        <fullName evidence="2">Uncharacterized protein</fullName>
    </submittedName>
</protein>
<gene>
    <name evidence="2" type="ORF">PIB30_024286</name>
</gene>
<keyword evidence="3" id="KW-1185">Reference proteome</keyword>
<accession>A0ABU6W7W9</accession>
<evidence type="ECO:0000313" key="3">
    <source>
        <dbReference type="Proteomes" id="UP001341840"/>
    </source>
</evidence>
<name>A0ABU6W7W9_9FABA</name>